<evidence type="ECO:0000256" key="1">
    <source>
        <dbReference type="SAM" id="MobiDB-lite"/>
    </source>
</evidence>
<dbReference type="EMBL" id="HBUE01112365">
    <property type="protein sequence ID" value="CAG6489353.1"/>
    <property type="molecule type" value="Transcribed_RNA"/>
</dbReference>
<dbReference type="AlphaFoldDB" id="A0A8D8C879"/>
<sequence>MGRNCSVKNCFKNDSRNFNTSFYKFPDDVDAGYAGSGYNFVALRCSRRHLWRQDRKASEVGKYVPTISLVTVSGCQRERKKVSSTVPFLGWMPTRKIILTLNTSKTRRCKMTLRLRPATRPCARPPDAGQSATSRQTR</sequence>
<organism evidence="2">
    <name type="scientific">Culex pipiens</name>
    <name type="common">House mosquito</name>
    <dbReference type="NCBI Taxonomy" id="7175"/>
    <lineage>
        <taxon>Eukaryota</taxon>
        <taxon>Metazoa</taxon>
        <taxon>Ecdysozoa</taxon>
        <taxon>Arthropoda</taxon>
        <taxon>Hexapoda</taxon>
        <taxon>Insecta</taxon>
        <taxon>Pterygota</taxon>
        <taxon>Neoptera</taxon>
        <taxon>Endopterygota</taxon>
        <taxon>Diptera</taxon>
        <taxon>Nematocera</taxon>
        <taxon>Culicoidea</taxon>
        <taxon>Culicidae</taxon>
        <taxon>Culicinae</taxon>
        <taxon>Culicini</taxon>
        <taxon>Culex</taxon>
        <taxon>Culex</taxon>
    </lineage>
</organism>
<protein>
    <submittedName>
        <fullName evidence="2">(northern house mosquito) hypothetical protein</fullName>
    </submittedName>
</protein>
<accession>A0A8D8C879</accession>
<reference evidence="2" key="1">
    <citation type="submission" date="2021-05" db="EMBL/GenBank/DDBJ databases">
        <authorList>
            <person name="Alioto T."/>
            <person name="Alioto T."/>
            <person name="Gomez Garrido J."/>
        </authorList>
    </citation>
    <scope>NUCLEOTIDE SEQUENCE</scope>
</reference>
<feature type="region of interest" description="Disordered" evidence="1">
    <location>
        <begin position="117"/>
        <end position="138"/>
    </location>
</feature>
<name>A0A8D8C879_CULPI</name>
<proteinExistence type="predicted"/>
<evidence type="ECO:0000313" key="2">
    <source>
        <dbReference type="EMBL" id="CAG6489353.1"/>
    </source>
</evidence>